<comment type="caution">
    <text evidence="2">The sequence shown here is derived from an EMBL/GenBank/DDBJ whole genome shotgun (WGS) entry which is preliminary data.</text>
</comment>
<dbReference type="Pfam" id="PF13577">
    <property type="entry name" value="SnoaL_4"/>
    <property type="match status" value="1"/>
</dbReference>
<evidence type="ECO:0000259" key="1">
    <source>
        <dbReference type="Pfam" id="PF13577"/>
    </source>
</evidence>
<protein>
    <submittedName>
        <fullName evidence="2">Nuclear transport factor 2 family protein</fullName>
    </submittedName>
</protein>
<dbReference type="Gene3D" id="3.10.450.50">
    <property type="match status" value="1"/>
</dbReference>
<proteinExistence type="predicted"/>
<reference evidence="2" key="1">
    <citation type="submission" date="2021-04" db="EMBL/GenBank/DDBJ databases">
        <title>Pseudonocardia sp. nov., isolated from sandy soil of mangrove forest.</title>
        <authorList>
            <person name="Zan Z."/>
            <person name="Huang R."/>
            <person name="Liu W."/>
        </authorList>
    </citation>
    <scope>NUCLEOTIDE SEQUENCE</scope>
    <source>
        <strain evidence="2">S2-4</strain>
    </source>
</reference>
<accession>A0ABT1AA57</accession>
<feature type="domain" description="SnoaL-like" evidence="1">
    <location>
        <begin position="4"/>
        <end position="121"/>
    </location>
</feature>
<evidence type="ECO:0000313" key="2">
    <source>
        <dbReference type="EMBL" id="MCO1659910.1"/>
    </source>
</evidence>
<dbReference type="InterPro" id="IPR032710">
    <property type="entry name" value="NTF2-like_dom_sf"/>
</dbReference>
<dbReference type="SUPFAM" id="SSF54427">
    <property type="entry name" value="NTF2-like"/>
    <property type="match status" value="1"/>
</dbReference>
<dbReference type="RefSeq" id="WP_252445025.1">
    <property type="nucleotide sequence ID" value="NZ_JAGSOV010000073.1"/>
</dbReference>
<dbReference type="Proteomes" id="UP001165283">
    <property type="component" value="Unassembled WGS sequence"/>
</dbReference>
<organism evidence="2 3">
    <name type="scientific">Pseudonocardia humida</name>
    <dbReference type="NCBI Taxonomy" id="2800819"/>
    <lineage>
        <taxon>Bacteria</taxon>
        <taxon>Bacillati</taxon>
        <taxon>Actinomycetota</taxon>
        <taxon>Actinomycetes</taxon>
        <taxon>Pseudonocardiales</taxon>
        <taxon>Pseudonocardiaceae</taxon>
        <taxon>Pseudonocardia</taxon>
    </lineage>
</organism>
<name>A0ABT1AA57_9PSEU</name>
<keyword evidence="3" id="KW-1185">Reference proteome</keyword>
<dbReference type="CDD" id="cd00531">
    <property type="entry name" value="NTF2_like"/>
    <property type="match status" value="1"/>
</dbReference>
<dbReference type="EMBL" id="JAGSOV010000073">
    <property type="protein sequence ID" value="MCO1659910.1"/>
    <property type="molecule type" value="Genomic_DNA"/>
</dbReference>
<sequence>MLSTDDRLQIAEVLSLHGHIFDGAHLDRLGEIFTPEIVYDLSDAGLGTFEGIEGLRVAFTKLGAAAPRTHHVTNIVISAVGPDEATARSKGLMIMADGTLNSVNHVDTMRRHDGHWRIGHRVITALNSGRES</sequence>
<dbReference type="InterPro" id="IPR037401">
    <property type="entry name" value="SnoaL-like"/>
</dbReference>
<evidence type="ECO:0000313" key="3">
    <source>
        <dbReference type="Proteomes" id="UP001165283"/>
    </source>
</evidence>
<gene>
    <name evidence="2" type="ORF">KDL28_33095</name>
</gene>